<comment type="caution">
    <text evidence="9">The sequence shown here is derived from an EMBL/GenBank/DDBJ whole genome shotgun (WGS) entry which is preliminary data.</text>
</comment>
<dbReference type="FunFam" id="3.40.309.10:FF:000018">
    <property type="entry name" value="Alpha-aminoadipic semialdehyde dehydrogenase"/>
    <property type="match status" value="1"/>
</dbReference>
<dbReference type="SUPFAM" id="SSF53720">
    <property type="entry name" value="ALDH-like"/>
    <property type="match status" value="1"/>
</dbReference>
<dbReference type="GO" id="GO:0004029">
    <property type="term" value="F:aldehyde dehydrogenase (NAD+) activity"/>
    <property type="evidence" value="ECO:0007669"/>
    <property type="project" value="UniProtKB-EC"/>
</dbReference>
<evidence type="ECO:0000256" key="6">
    <source>
        <dbReference type="PROSITE-ProRule" id="PRU10007"/>
    </source>
</evidence>
<dbReference type="InterPro" id="IPR016161">
    <property type="entry name" value="Ald_DH/histidinol_DH"/>
</dbReference>
<dbReference type="CDD" id="cd07130">
    <property type="entry name" value="ALDH_F7_AASADH"/>
    <property type="match status" value="1"/>
</dbReference>
<evidence type="ECO:0000313" key="9">
    <source>
        <dbReference type="EMBL" id="KAI6649753.1"/>
    </source>
</evidence>
<evidence type="ECO:0000256" key="7">
    <source>
        <dbReference type="RuleBase" id="RU003345"/>
    </source>
</evidence>
<organism evidence="9 10">
    <name type="scientific">Oopsacas minuta</name>
    <dbReference type="NCBI Taxonomy" id="111878"/>
    <lineage>
        <taxon>Eukaryota</taxon>
        <taxon>Metazoa</taxon>
        <taxon>Porifera</taxon>
        <taxon>Hexactinellida</taxon>
        <taxon>Hexasterophora</taxon>
        <taxon>Lyssacinosida</taxon>
        <taxon>Leucopsacidae</taxon>
        <taxon>Oopsacas</taxon>
    </lineage>
</organism>
<keyword evidence="4" id="KW-0520">NAD</keyword>
<evidence type="ECO:0000256" key="1">
    <source>
        <dbReference type="ARBA" id="ARBA00009986"/>
    </source>
</evidence>
<proteinExistence type="inferred from homology"/>
<dbReference type="Gene3D" id="3.40.309.10">
    <property type="entry name" value="Aldehyde Dehydrogenase, Chain A, domain 2"/>
    <property type="match status" value="1"/>
</dbReference>
<keyword evidence="10" id="KW-1185">Reference proteome</keyword>
<protein>
    <recommendedName>
        <fullName evidence="5">aldehyde dehydrogenase (NAD(+))</fullName>
        <ecNumber evidence="5">1.2.1.3</ecNumber>
    </recommendedName>
</protein>
<name>A0AAV7JLB7_9METZ</name>
<evidence type="ECO:0000313" key="10">
    <source>
        <dbReference type="Proteomes" id="UP001165289"/>
    </source>
</evidence>
<dbReference type="InterPro" id="IPR029510">
    <property type="entry name" value="Ald_DH_CS_GLU"/>
</dbReference>
<evidence type="ECO:0000256" key="2">
    <source>
        <dbReference type="ARBA" id="ARBA00011881"/>
    </source>
</evidence>
<dbReference type="InterPro" id="IPR015590">
    <property type="entry name" value="Aldehyde_DH_dom"/>
</dbReference>
<dbReference type="PROSITE" id="PS00687">
    <property type="entry name" value="ALDEHYDE_DEHYDR_GLU"/>
    <property type="match status" value="1"/>
</dbReference>
<reference evidence="9 10" key="1">
    <citation type="journal article" date="2023" name="BMC Biol.">
        <title>The compact genome of the sponge Oopsacas minuta (Hexactinellida) is lacking key metazoan core genes.</title>
        <authorList>
            <person name="Santini S."/>
            <person name="Schenkelaars Q."/>
            <person name="Jourda C."/>
            <person name="Duchesne M."/>
            <person name="Belahbib H."/>
            <person name="Rocher C."/>
            <person name="Selva M."/>
            <person name="Riesgo A."/>
            <person name="Vervoort M."/>
            <person name="Leys S.P."/>
            <person name="Kodjabachian L."/>
            <person name="Le Bivic A."/>
            <person name="Borchiellini C."/>
            <person name="Claverie J.M."/>
            <person name="Renard E."/>
        </authorList>
    </citation>
    <scope>NUCLEOTIDE SEQUENCE [LARGE SCALE GENOMIC DNA]</scope>
    <source>
        <strain evidence="9">SPO-2</strain>
    </source>
</reference>
<dbReference type="PANTHER" id="PTHR43521">
    <property type="entry name" value="ALPHA-AMINOADIPIC SEMIALDEHYDE DEHYDROGENASE"/>
    <property type="match status" value="1"/>
</dbReference>
<dbReference type="InterPro" id="IPR016163">
    <property type="entry name" value="Ald_DH_C"/>
</dbReference>
<dbReference type="Proteomes" id="UP001165289">
    <property type="component" value="Unassembled WGS sequence"/>
</dbReference>
<comment type="subunit">
    <text evidence="2">Homotetramer.</text>
</comment>
<comment type="similarity">
    <text evidence="1 7">Belongs to the aldehyde dehydrogenase family.</text>
</comment>
<evidence type="ECO:0000256" key="4">
    <source>
        <dbReference type="ARBA" id="ARBA00023027"/>
    </source>
</evidence>
<evidence type="ECO:0000256" key="5">
    <source>
        <dbReference type="ARBA" id="ARBA00024226"/>
    </source>
</evidence>
<dbReference type="Pfam" id="PF00171">
    <property type="entry name" value="Aldedh"/>
    <property type="match status" value="1"/>
</dbReference>
<dbReference type="Gene3D" id="3.40.605.10">
    <property type="entry name" value="Aldehyde Dehydrogenase, Chain A, domain 1"/>
    <property type="match status" value="1"/>
</dbReference>
<sequence>MFRILTSTLRIQHNNFQQSNLRRFSKYLVDNSNYAFLQRLGIEASNPGVFNGTWGGRGEKVTSYSPTSNEPIAQVTFGSVQDFSETVEKSKEAWKQWCLIPGPKRGEVVRQVGEALRENLTDLGKLLSLEVGKILLEGIGEIQEYIDMCDFAVGLSRMLGGSVMPSERPGHMLIENWNPLGIVGIITAFNFPAAVFGWNHTLSLVCGNCTILKGAPTAPLVSIAITRIIQSVLEANGYPASICSLVSGGADIGQEMVKDRRIDLVSFTGSTEVGRQVGTTVQARFGRHVLELGGNNALIVNEDADLEMALRSMLFACVGTAGQRCTTTRRVMLHESIHDEMVERLVKAYQQVPIGDPLEDGVLYGPLHSDRAVGEYESAVQQAVEQGGMVSYGGKRINRPGNFVEPTLITGIAHDAPIVCKETFVPITYVSKFSSLDEAISWNNEVDQGLTSSLFTKDVGKLFKWLGPHGSDCGIVNVNIPTSGAEIGGAFGGNKATGWGREAGSDSWKQYMRRSTCTINYSDELPLAQGIKFE</sequence>
<dbReference type="EMBL" id="JAKMXF010000318">
    <property type="protein sequence ID" value="KAI6649753.1"/>
    <property type="molecule type" value="Genomic_DNA"/>
</dbReference>
<feature type="active site" evidence="6">
    <location>
        <position position="291"/>
    </location>
</feature>
<evidence type="ECO:0000256" key="3">
    <source>
        <dbReference type="ARBA" id="ARBA00023002"/>
    </source>
</evidence>
<gene>
    <name evidence="9" type="ORF">LOD99_6542</name>
</gene>
<dbReference type="EC" id="1.2.1.3" evidence="5"/>
<dbReference type="InterPro" id="IPR016162">
    <property type="entry name" value="Ald_DH_N"/>
</dbReference>
<dbReference type="PANTHER" id="PTHR43521:SF1">
    <property type="entry name" value="ALPHA-AMINOADIPIC SEMIALDEHYDE DEHYDROGENASE"/>
    <property type="match status" value="1"/>
</dbReference>
<feature type="domain" description="Aldehyde dehydrogenase" evidence="8">
    <location>
        <begin position="58"/>
        <end position="515"/>
    </location>
</feature>
<accession>A0AAV7JLB7</accession>
<keyword evidence="3 7" id="KW-0560">Oxidoreductase</keyword>
<dbReference type="InterPro" id="IPR044638">
    <property type="entry name" value="ALDH7A1-like"/>
</dbReference>
<evidence type="ECO:0000259" key="8">
    <source>
        <dbReference type="Pfam" id="PF00171"/>
    </source>
</evidence>
<dbReference type="AlphaFoldDB" id="A0AAV7JLB7"/>